<accession>A0A6L5QFM5</accession>
<evidence type="ECO:0000256" key="3">
    <source>
        <dbReference type="RuleBase" id="RU362073"/>
    </source>
</evidence>
<keyword evidence="2 3" id="KW-0975">Bacterial flagellum</keyword>
<organism evidence="6 7">
    <name type="scientific">Duganella alba</name>
    <dbReference type="NCBI Taxonomy" id="2666081"/>
    <lineage>
        <taxon>Bacteria</taxon>
        <taxon>Pseudomonadati</taxon>
        <taxon>Pseudomonadota</taxon>
        <taxon>Betaproteobacteria</taxon>
        <taxon>Burkholderiales</taxon>
        <taxon>Oxalobacteraceae</taxon>
        <taxon>Telluria group</taxon>
        <taxon>Duganella</taxon>
    </lineage>
</organism>
<name>A0A6L5QFM5_9BURK</name>
<dbReference type="InterPro" id="IPR046358">
    <property type="entry name" value="Flagellin_C"/>
</dbReference>
<feature type="domain" description="Flagellin N-terminal" evidence="4">
    <location>
        <begin position="6"/>
        <end position="137"/>
    </location>
</feature>
<dbReference type="GO" id="GO:0005198">
    <property type="term" value="F:structural molecule activity"/>
    <property type="evidence" value="ECO:0007669"/>
    <property type="project" value="UniProtKB-UniRule"/>
</dbReference>
<comment type="similarity">
    <text evidence="1 3">Belongs to the bacterial flagellin family.</text>
</comment>
<keyword evidence="7" id="KW-1185">Reference proteome</keyword>
<evidence type="ECO:0000313" key="7">
    <source>
        <dbReference type="Proteomes" id="UP000481037"/>
    </source>
</evidence>
<comment type="caution">
    <text evidence="6">The sequence shown here is derived from an EMBL/GenBank/DDBJ whole genome shotgun (WGS) entry which is preliminary data.</text>
</comment>
<dbReference type="Pfam" id="PF00700">
    <property type="entry name" value="Flagellin_C"/>
    <property type="match status" value="1"/>
</dbReference>
<comment type="subcellular location">
    <subcellularLocation>
        <location evidence="3">Secreted</location>
    </subcellularLocation>
    <subcellularLocation>
        <location evidence="3">Bacterial flagellum</location>
    </subcellularLocation>
</comment>
<dbReference type="Gene3D" id="1.20.1330.10">
    <property type="entry name" value="f41 fragment of flagellin, N-terminal domain"/>
    <property type="match status" value="2"/>
</dbReference>
<dbReference type="Proteomes" id="UP000481037">
    <property type="component" value="Unassembled WGS sequence"/>
</dbReference>
<keyword evidence="6" id="KW-0282">Flagellum</keyword>
<dbReference type="InterPro" id="IPR001492">
    <property type="entry name" value="Flagellin"/>
</dbReference>
<evidence type="ECO:0000256" key="1">
    <source>
        <dbReference type="ARBA" id="ARBA00005709"/>
    </source>
</evidence>
<dbReference type="InterPro" id="IPR001029">
    <property type="entry name" value="Flagellin_N"/>
</dbReference>
<evidence type="ECO:0000313" key="6">
    <source>
        <dbReference type="EMBL" id="MRX08072.1"/>
    </source>
</evidence>
<dbReference type="Pfam" id="PF00669">
    <property type="entry name" value="Flagellin_N"/>
    <property type="match status" value="1"/>
</dbReference>
<sequence>MLSLRTSLASLSSQNALRRASSTLATSQTRLSTGYRVNSAMDDAAGLQLATRLSAQSSGMAVAMRNTQNGISMLQTADGMLDEVSNLLTRLGELAVQAADGSSTQADRDALHAEYVTQSKQIDQIINEGVYAGKYLMRYIVAPSGPDGPGTLGDSAITFQTGASAKETINIDFRPFLGRLNGSLYYAIDDESLSGFPVDGPGTELTSAESANALIGKIAEAADDVGALRAQLGATSNRLNSVFRNLANVRNNTEAARGRIVDTDFATEAANATQDQMLTQSASAMLKQSNSLSQLVITLVQ</sequence>
<dbReference type="RefSeq" id="WP_154363995.1">
    <property type="nucleotide sequence ID" value="NZ_WKJM01000006.1"/>
</dbReference>
<dbReference type="GO" id="GO:0005576">
    <property type="term" value="C:extracellular region"/>
    <property type="evidence" value="ECO:0007669"/>
    <property type="project" value="UniProtKB-SubCell"/>
</dbReference>
<dbReference type="PANTHER" id="PTHR42792:SF2">
    <property type="entry name" value="FLAGELLIN"/>
    <property type="match status" value="1"/>
</dbReference>
<keyword evidence="6" id="KW-0969">Cilium</keyword>
<dbReference type="PANTHER" id="PTHR42792">
    <property type="entry name" value="FLAGELLIN"/>
    <property type="match status" value="1"/>
</dbReference>
<dbReference type="Gene3D" id="6.10.10.10">
    <property type="entry name" value="Flagellar export chaperone, C-terminal domain"/>
    <property type="match status" value="1"/>
</dbReference>
<dbReference type="EMBL" id="WKJM01000006">
    <property type="protein sequence ID" value="MRX08072.1"/>
    <property type="molecule type" value="Genomic_DNA"/>
</dbReference>
<feature type="domain" description="Flagellin C-terminal" evidence="5">
    <location>
        <begin position="216"/>
        <end position="299"/>
    </location>
</feature>
<keyword evidence="3" id="KW-0964">Secreted</keyword>
<keyword evidence="6" id="KW-0966">Cell projection</keyword>
<evidence type="ECO:0000259" key="5">
    <source>
        <dbReference type="Pfam" id="PF00700"/>
    </source>
</evidence>
<dbReference type="GO" id="GO:0009288">
    <property type="term" value="C:bacterial-type flagellum"/>
    <property type="evidence" value="ECO:0007669"/>
    <property type="project" value="UniProtKB-SubCell"/>
</dbReference>
<comment type="function">
    <text evidence="3">Flagellin is the subunit protein which polymerizes to form the filaments of bacterial flagella.</text>
</comment>
<dbReference type="InterPro" id="IPR042187">
    <property type="entry name" value="Flagellin_C_sub2"/>
</dbReference>
<gene>
    <name evidence="6" type="ORF">GJ697_09535</name>
</gene>
<reference evidence="6 7" key="1">
    <citation type="submission" date="2019-11" db="EMBL/GenBank/DDBJ databases">
        <title>Novel species isolated from a subtropical stream in China.</title>
        <authorList>
            <person name="Lu H."/>
        </authorList>
    </citation>
    <scope>NUCLEOTIDE SEQUENCE [LARGE SCALE GENOMIC DNA]</scope>
    <source>
        <strain evidence="6 7">FT25W</strain>
    </source>
</reference>
<dbReference type="SUPFAM" id="SSF64518">
    <property type="entry name" value="Phase 1 flagellin"/>
    <property type="match status" value="1"/>
</dbReference>
<proteinExistence type="inferred from homology"/>
<evidence type="ECO:0000256" key="2">
    <source>
        <dbReference type="ARBA" id="ARBA00023143"/>
    </source>
</evidence>
<evidence type="ECO:0000259" key="4">
    <source>
        <dbReference type="Pfam" id="PF00669"/>
    </source>
</evidence>
<protein>
    <recommendedName>
        <fullName evidence="3">Flagellin</fullName>
    </recommendedName>
</protein>
<dbReference type="AlphaFoldDB" id="A0A6L5QFM5"/>
<dbReference type="PRINTS" id="PR00207">
    <property type="entry name" value="FLAGELLIN"/>
</dbReference>